<sequence length="47" mass="5275">MIESGLINGFSNQDTVKLSQELDELLNVHYQIDDGLIPDPTSFIKEP</sequence>
<dbReference type="InterPro" id="IPR018540">
    <property type="entry name" value="Spo0E-like"/>
</dbReference>
<dbReference type="Pfam" id="PF09388">
    <property type="entry name" value="SpoOE-like"/>
    <property type="match status" value="1"/>
</dbReference>
<dbReference type="InterPro" id="IPR037208">
    <property type="entry name" value="Spo0E-like_sf"/>
</dbReference>
<protein>
    <submittedName>
        <fullName evidence="1">Aspartyl-phosphate phosphatase Spo0E family protein</fullName>
    </submittedName>
</protein>
<dbReference type="GO" id="GO:0046983">
    <property type="term" value="F:protein dimerization activity"/>
    <property type="evidence" value="ECO:0007669"/>
    <property type="project" value="InterPro"/>
</dbReference>
<dbReference type="OrthoDB" id="2973859at2"/>
<comment type="caution">
    <text evidence="1">The sequence shown here is derived from an EMBL/GenBank/DDBJ whole genome shotgun (WGS) entry which is preliminary data.</text>
</comment>
<dbReference type="EMBL" id="RCVZ01000002">
    <property type="protein sequence ID" value="RLQ97517.1"/>
    <property type="molecule type" value="Genomic_DNA"/>
</dbReference>
<dbReference type="GO" id="GO:0043937">
    <property type="term" value="P:regulation of sporulation"/>
    <property type="evidence" value="ECO:0007669"/>
    <property type="project" value="InterPro"/>
</dbReference>
<reference evidence="1 2" key="1">
    <citation type="submission" date="2018-10" db="EMBL/GenBank/DDBJ databases">
        <title>Falsibacillus sp. genome draft.</title>
        <authorList>
            <person name="Shi S."/>
        </authorList>
    </citation>
    <scope>NUCLEOTIDE SEQUENCE [LARGE SCALE GENOMIC DNA]</scope>
    <source>
        <strain evidence="1 2">GY 10110</strain>
    </source>
</reference>
<dbReference type="InterPro" id="IPR036638">
    <property type="entry name" value="HLH_DNA-bd_sf"/>
</dbReference>
<dbReference type="Proteomes" id="UP000276770">
    <property type="component" value="Unassembled WGS sequence"/>
</dbReference>
<keyword evidence="2" id="KW-1185">Reference proteome</keyword>
<dbReference type="Gene3D" id="4.10.280.10">
    <property type="entry name" value="Helix-loop-helix DNA-binding domain"/>
    <property type="match status" value="1"/>
</dbReference>
<dbReference type="AlphaFoldDB" id="A0A3L7K333"/>
<accession>A0A3L7K333</accession>
<evidence type="ECO:0000313" key="2">
    <source>
        <dbReference type="Proteomes" id="UP000276770"/>
    </source>
</evidence>
<dbReference type="SUPFAM" id="SSF140500">
    <property type="entry name" value="BAS1536-like"/>
    <property type="match status" value="1"/>
</dbReference>
<evidence type="ECO:0000313" key="1">
    <source>
        <dbReference type="EMBL" id="RLQ97517.1"/>
    </source>
</evidence>
<gene>
    <name evidence="1" type="ORF">D9X91_02730</name>
</gene>
<name>A0A3L7K333_9BACI</name>
<organism evidence="1 2">
    <name type="scientific">Falsibacillus albus</name>
    <dbReference type="NCBI Taxonomy" id="2478915"/>
    <lineage>
        <taxon>Bacteria</taxon>
        <taxon>Bacillati</taxon>
        <taxon>Bacillota</taxon>
        <taxon>Bacilli</taxon>
        <taxon>Bacillales</taxon>
        <taxon>Bacillaceae</taxon>
        <taxon>Falsibacillus</taxon>
    </lineage>
</organism>
<proteinExistence type="predicted"/>